<evidence type="ECO:0000259" key="3">
    <source>
        <dbReference type="SMART" id="SM00690"/>
    </source>
</evidence>
<name>A0AAV2RJL8_MEGNR</name>
<gene>
    <name evidence="4" type="ORF">MNOR_LOCUS24250</name>
</gene>
<dbReference type="GO" id="GO:0008010">
    <property type="term" value="F:structural constituent of chitin-based larval cuticle"/>
    <property type="evidence" value="ECO:0007669"/>
    <property type="project" value="TreeGrafter"/>
</dbReference>
<sequence length="409" mass="39205">RTPATMHSLVVILVLMGVALGAPQGQPGYNIQAPTSNSLQPGGGVSLPSAGQGGSFGSNSFGGSGAGQGGSFGSNSFGGSGAGQGGSFGSNSLGGSGAGQGGSFGSNSLGGSGAGQGGSFGSNSLGGSGAGQGGSFGSNSLGGSGAGQGGSFGGGAGAGLGGGAGGSGGFGVGGVAANCADDEVLHVDGKCVKPVVSRNIFVYAAPAVTQQQGPAPEIPKPKVEYNIVFVRTPEQAEGAEPIIIPPPQQKTLVYVLSKKGGAVGPQVIEVPAGPGHQPEVYYVNYADGENPTLPGGVDLQQALSAAATTGQIIGGGGAGAGIGGGAGGSGGFGVGGGAALGTAQQGAGTGVSGGELIMVLEALVPELEDNLPLEEALQDKEQWKNGQFQDQLVVAWEIWQAWPRLFIGW</sequence>
<keyword evidence="5" id="KW-1185">Reference proteome</keyword>
<feature type="compositionally biased region" description="Gly residues" evidence="1">
    <location>
        <begin position="41"/>
        <end position="64"/>
    </location>
</feature>
<feature type="non-terminal residue" evidence="4">
    <location>
        <position position="1"/>
    </location>
</feature>
<protein>
    <recommendedName>
        <fullName evidence="3">DUF243 domain-containing protein</fullName>
    </recommendedName>
</protein>
<dbReference type="Pfam" id="PF03103">
    <property type="entry name" value="DUF243"/>
    <property type="match status" value="1"/>
</dbReference>
<comment type="caution">
    <text evidence="4">The sequence shown here is derived from an EMBL/GenBank/DDBJ whole genome shotgun (WGS) entry which is preliminary data.</text>
</comment>
<dbReference type="PANTHER" id="PTHR31927">
    <property type="entry name" value="FI07246P-RELATED-RELATED"/>
    <property type="match status" value="1"/>
</dbReference>
<feature type="chain" id="PRO_5043315370" description="DUF243 domain-containing protein" evidence="2">
    <location>
        <begin position="22"/>
        <end position="409"/>
    </location>
</feature>
<dbReference type="AlphaFoldDB" id="A0AAV2RJL8"/>
<evidence type="ECO:0000256" key="2">
    <source>
        <dbReference type="SAM" id="SignalP"/>
    </source>
</evidence>
<evidence type="ECO:0000313" key="4">
    <source>
        <dbReference type="EMBL" id="CAL4124114.1"/>
    </source>
</evidence>
<organism evidence="4 5">
    <name type="scientific">Meganyctiphanes norvegica</name>
    <name type="common">Northern krill</name>
    <name type="synonym">Thysanopoda norvegica</name>
    <dbReference type="NCBI Taxonomy" id="48144"/>
    <lineage>
        <taxon>Eukaryota</taxon>
        <taxon>Metazoa</taxon>
        <taxon>Ecdysozoa</taxon>
        <taxon>Arthropoda</taxon>
        <taxon>Crustacea</taxon>
        <taxon>Multicrustacea</taxon>
        <taxon>Malacostraca</taxon>
        <taxon>Eumalacostraca</taxon>
        <taxon>Eucarida</taxon>
        <taxon>Euphausiacea</taxon>
        <taxon>Euphausiidae</taxon>
        <taxon>Meganyctiphanes</taxon>
    </lineage>
</organism>
<feature type="signal peptide" evidence="2">
    <location>
        <begin position="1"/>
        <end position="21"/>
    </location>
</feature>
<accession>A0AAV2RJL8</accession>
<feature type="domain" description="DUF243" evidence="3">
    <location>
        <begin position="194"/>
        <end position="288"/>
    </location>
</feature>
<dbReference type="EMBL" id="CAXKWB010022099">
    <property type="protein sequence ID" value="CAL4124114.1"/>
    <property type="molecule type" value="Genomic_DNA"/>
</dbReference>
<evidence type="ECO:0000313" key="5">
    <source>
        <dbReference type="Proteomes" id="UP001497623"/>
    </source>
</evidence>
<dbReference type="GO" id="GO:0062129">
    <property type="term" value="C:chitin-based extracellular matrix"/>
    <property type="evidence" value="ECO:0007669"/>
    <property type="project" value="TreeGrafter"/>
</dbReference>
<dbReference type="GO" id="GO:0040003">
    <property type="term" value="P:chitin-based cuticle development"/>
    <property type="evidence" value="ECO:0007669"/>
    <property type="project" value="TreeGrafter"/>
</dbReference>
<dbReference type="InterPro" id="IPR004145">
    <property type="entry name" value="DUF243"/>
</dbReference>
<feature type="region of interest" description="Disordered" evidence="1">
    <location>
        <begin position="91"/>
        <end position="131"/>
    </location>
</feature>
<feature type="compositionally biased region" description="Polar residues" evidence="1">
    <location>
        <begin position="31"/>
        <end position="40"/>
    </location>
</feature>
<dbReference type="Proteomes" id="UP001497623">
    <property type="component" value="Unassembled WGS sequence"/>
</dbReference>
<feature type="region of interest" description="Disordered" evidence="1">
    <location>
        <begin position="31"/>
        <end position="64"/>
    </location>
</feature>
<reference evidence="4 5" key="1">
    <citation type="submission" date="2024-05" db="EMBL/GenBank/DDBJ databases">
        <authorList>
            <person name="Wallberg A."/>
        </authorList>
    </citation>
    <scope>NUCLEOTIDE SEQUENCE [LARGE SCALE GENOMIC DNA]</scope>
</reference>
<evidence type="ECO:0000256" key="1">
    <source>
        <dbReference type="SAM" id="MobiDB-lite"/>
    </source>
</evidence>
<proteinExistence type="predicted"/>
<dbReference type="SMART" id="SM00690">
    <property type="entry name" value="DM5"/>
    <property type="match status" value="1"/>
</dbReference>
<dbReference type="PANTHER" id="PTHR31927:SF13">
    <property type="entry name" value="TWEEDLEBETA"/>
    <property type="match status" value="1"/>
</dbReference>
<keyword evidence="2" id="KW-0732">Signal</keyword>